<accession>A0AAV7A0P2</accession>
<feature type="transmembrane region" description="Helical" evidence="2">
    <location>
        <begin position="20"/>
        <end position="40"/>
    </location>
</feature>
<dbReference type="PANTHER" id="PTHR23344:SF1">
    <property type="entry name" value="GLYCEROPHOSPHOINOSITOL INOSITOLPHOSPHODIESTERASE GDPD2"/>
    <property type="match status" value="1"/>
</dbReference>
<name>A0AAV7A0P2_ENGPU</name>
<keyword evidence="2" id="KW-1133">Transmembrane helix</keyword>
<keyword evidence="2" id="KW-0812">Transmembrane</keyword>
<evidence type="ECO:0000256" key="1">
    <source>
        <dbReference type="ARBA" id="ARBA00022801"/>
    </source>
</evidence>
<dbReference type="GO" id="GO:0008889">
    <property type="term" value="F:glycerophosphodiester phosphodiesterase activity"/>
    <property type="evidence" value="ECO:0007669"/>
    <property type="project" value="TreeGrafter"/>
</dbReference>
<evidence type="ECO:0000313" key="4">
    <source>
        <dbReference type="Proteomes" id="UP000824782"/>
    </source>
</evidence>
<dbReference type="AlphaFoldDB" id="A0AAV7A0P2"/>
<proteinExistence type="predicted"/>
<protein>
    <submittedName>
        <fullName evidence="3">Uncharacterized protein</fullName>
    </submittedName>
</protein>
<comment type="caution">
    <text evidence="3">The sequence shown here is derived from an EMBL/GenBank/DDBJ whole genome shotgun (WGS) entry which is preliminary data.</text>
</comment>
<reference evidence="3" key="1">
    <citation type="thesis" date="2020" institute="ProQuest LLC" country="789 East Eisenhower Parkway, Ann Arbor, MI, USA">
        <title>Comparative Genomics and Chromosome Evolution.</title>
        <authorList>
            <person name="Mudd A.B."/>
        </authorList>
    </citation>
    <scope>NUCLEOTIDE SEQUENCE</scope>
    <source>
        <strain evidence="3">237g6f4</strain>
        <tissue evidence="3">Blood</tissue>
    </source>
</reference>
<dbReference type="Proteomes" id="UP000824782">
    <property type="component" value="Unassembled WGS sequence"/>
</dbReference>
<evidence type="ECO:0000313" key="3">
    <source>
        <dbReference type="EMBL" id="KAG8551878.1"/>
    </source>
</evidence>
<keyword evidence="1" id="KW-0378">Hydrolase</keyword>
<sequence length="67" mass="7630">MMQFFSMCMVVSSQPLNLHWLHKILICICIILVSLGIIGLDLKWKIEWKTVAVSLQVSFSVHGAMKL</sequence>
<keyword evidence="2" id="KW-0472">Membrane</keyword>
<dbReference type="PANTHER" id="PTHR23344">
    <property type="entry name" value="GLYCEROPHOSPHORYL DIESTER PHOSPHODIESTERASE"/>
    <property type="match status" value="1"/>
</dbReference>
<gene>
    <name evidence="3" type="ORF">GDO81_004322</name>
</gene>
<dbReference type="EMBL" id="WNYA01000011">
    <property type="protein sequence ID" value="KAG8551878.1"/>
    <property type="molecule type" value="Genomic_DNA"/>
</dbReference>
<organism evidence="3 4">
    <name type="scientific">Engystomops pustulosus</name>
    <name type="common">Tungara frog</name>
    <name type="synonym">Physalaemus pustulosus</name>
    <dbReference type="NCBI Taxonomy" id="76066"/>
    <lineage>
        <taxon>Eukaryota</taxon>
        <taxon>Metazoa</taxon>
        <taxon>Chordata</taxon>
        <taxon>Craniata</taxon>
        <taxon>Vertebrata</taxon>
        <taxon>Euteleostomi</taxon>
        <taxon>Amphibia</taxon>
        <taxon>Batrachia</taxon>
        <taxon>Anura</taxon>
        <taxon>Neobatrachia</taxon>
        <taxon>Hyloidea</taxon>
        <taxon>Leptodactylidae</taxon>
        <taxon>Leiuperinae</taxon>
        <taxon>Engystomops</taxon>
    </lineage>
</organism>
<evidence type="ECO:0000256" key="2">
    <source>
        <dbReference type="SAM" id="Phobius"/>
    </source>
</evidence>
<dbReference type="GO" id="GO:0005886">
    <property type="term" value="C:plasma membrane"/>
    <property type="evidence" value="ECO:0007669"/>
    <property type="project" value="TreeGrafter"/>
</dbReference>
<keyword evidence="4" id="KW-1185">Reference proteome</keyword>